<dbReference type="PANTHER" id="PTHR47643:SF2">
    <property type="entry name" value="TPR DOMAIN PROTEIN (AFU_ORTHOLOGUE AFUA_5G12710)"/>
    <property type="match status" value="1"/>
</dbReference>
<feature type="compositionally biased region" description="Basic and acidic residues" evidence="1">
    <location>
        <begin position="148"/>
        <end position="162"/>
    </location>
</feature>
<sequence length="397" mass="45198">MLPILRTPTKQGYNTLALGIRPDNPRVLSNRAQAYIERRRYELALRDTEVALQVSDGDDCKVLFRRAKAFYGLKRYEAASSVLKDLQRNRNTRVSQRPLVPTAEQVEEFAQRVKEKLGNEMNKMVEALVRCCVGLLAPGHMRSSSVQEKLKSESKAAEEFHSRAAANMSRDKRSEESKETENLHVDGRLIDQIVRHIAEGEEVLVSYVEPLDSFEDRTSLLRKRDIICKSSLCSFARERPAVVRLRNSLRRAFKAIAARVKMGCALLPQLHRLIAELRGSAGDSVTDEEKFPLELVEPLLAVSFLHLNEGRINDAVQPLLELLEYIPRCGGRCNIARTDISCQLSAIYDKISKPSEARKWKERAREEFYIMNGDEDILWESYLADTAAMTAQNFVKF</sequence>
<dbReference type="Proteomes" id="UP001633002">
    <property type="component" value="Unassembled WGS sequence"/>
</dbReference>
<name>A0ABD3GTH5_9MARC</name>
<organism evidence="2 3">
    <name type="scientific">Riccia sorocarpa</name>
    <dbReference type="NCBI Taxonomy" id="122646"/>
    <lineage>
        <taxon>Eukaryota</taxon>
        <taxon>Viridiplantae</taxon>
        <taxon>Streptophyta</taxon>
        <taxon>Embryophyta</taxon>
        <taxon>Marchantiophyta</taxon>
        <taxon>Marchantiopsida</taxon>
        <taxon>Marchantiidae</taxon>
        <taxon>Marchantiales</taxon>
        <taxon>Ricciaceae</taxon>
        <taxon>Riccia</taxon>
    </lineage>
</organism>
<feature type="region of interest" description="Disordered" evidence="1">
    <location>
        <begin position="144"/>
        <end position="182"/>
    </location>
</feature>
<evidence type="ECO:0000313" key="2">
    <source>
        <dbReference type="EMBL" id="KAL3681674.1"/>
    </source>
</evidence>
<dbReference type="InterPro" id="IPR011990">
    <property type="entry name" value="TPR-like_helical_dom_sf"/>
</dbReference>
<dbReference type="EMBL" id="JBJQOH010000007">
    <property type="protein sequence ID" value="KAL3681674.1"/>
    <property type="molecule type" value="Genomic_DNA"/>
</dbReference>
<dbReference type="AlphaFoldDB" id="A0ABD3GTH5"/>
<dbReference type="Gene3D" id="1.25.40.10">
    <property type="entry name" value="Tetratricopeptide repeat domain"/>
    <property type="match status" value="1"/>
</dbReference>
<dbReference type="InterPro" id="IPR053209">
    <property type="entry name" value="Gramillin-biosynth_MTr"/>
</dbReference>
<keyword evidence="3" id="KW-1185">Reference proteome</keyword>
<dbReference type="PANTHER" id="PTHR47643">
    <property type="entry name" value="TPR DOMAIN PROTEIN (AFU_ORTHOLOGUE AFUA_5G12710)"/>
    <property type="match status" value="1"/>
</dbReference>
<evidence type="ECO:0000256" key="1">
    <source>
        <dbReference type="SAM" id="MobiDB-lite"/>
    </source>
</evidence>
<protein>
    <submittedName>
        <fullName evidence="2">Uncharacterized protein</fullName>
    </submittedName>
</protein>
<feature type="compositionally biased region" description="Basic and acidic residues" evidence="1">
    <location>
        <begin position="169"/>
        <end position="182"/>
    </location>
</feature>
<dbReference type="SUPFAM" id="SSF48452">
    <property type="entry name" value="TPR-like"/>
    <property type="match status" value="1"/>
</dbReference>
<accession>A0ABD3GTH5</accession>
<comment type="caution">
    <text evidence="2">The sequence shown here is derived from an EMBL/GenBank/DDBJ whole genome shotgun (WGS) entry which is preliminary data.</text>
</comment>
<gene>
    <name evidence="2" type="ORF">R1sor_024630</name>
</gene>
<proteinExistence type="predicted"/>
<evidence type="ECO:0000313" key="3">
    <source>
        <dbReference type="Proteomes" id="UP001633002"/>
    </source>
</evidence>
<reference evidence="2 3" key="1">
    <citation type="submission" date="2024-09" db="EMBL/GenBank/DDBJ databases">
        <title>Chromosome-scale assembly of Riccia sorocarpa.</title>
        <authorList>
            <person name="Paukszto L."/>
        </authorList>
    </citation>
    <scope>NUCLEOTIDE SEQUENCE [LARGE SCALE GENOMIC DNA]</scope>
    <source>
        <strain evidence="2">LP-2024</strain>
        <tissue evidence="2">Aerial parts of the thallus</tissue>
    </source>
</reference>